<feature type="domain" description="Atos-like conserved" evidence="1">
    <location>
        <begin position="393"/>
        <end position="452"/>
    </location>
</feature>
<dbReference type="Proteomes" id="UP000504621">
    <property type="component" value="Unplaced"/>
</dbReference>
<gene>
    <name evidence="3" type="primary">LOC110418098</name>
</gene>
<dbReference type="AlphaFoldDB" id="A0A6J1AHV8"/>
<name>A0A6J1AHV8_9ROSI</name>
<reference evidence="3" key="1">
    <citation type="submission" date="2025-08" db="UniProtKB">
        <authorList>
            <consortium name="RefSeq"/>
        </authorList>
    </citation>
    <scope>IDENTIFICATION</scope>
    <source>
        <tissue evidence="3">Leaf</tissue>
    </source>
</reference>
<sequence>MGLPQVSSSGIAEEVAASLSTFVQTPHRIVGVSSCDLIGVQGGILGNRIQLDLPCSSFGDLQRKITGEQPKDPVTLNVNKDGRSNIYRLKIGTMEQNGWLTHKSGHNIQKPVPRILGFETRALHSPVDVFNGVQTSSTVVSITSNPAESNGSLARKRILSPLSGMLCPDEFNGDALDIGGGINQSGFGSGTENCSIYVSQEHKKAHINNSSYVDAAVWSTSCLPEWKNSPDDNCGANSMFLSDGPLLKNKELQSDNHFVPTTPVLNYSGKTNKKRYQTLAIAIPVKKAASPPLSLSPLGPKFTERIKHAEGCRDVAGKLDDDYMTFKDMEQSLNGMVSVQREKDFRLSSKSFHHFEDLQNRFDPCSHELISGVAPITGKLVRSLSGHSVRRSLVGSFEESLLSGRLLSGKVSQKIDGFLAVLSITGGNFSPQSQKLPFAVASVDGDNYLLYYSSIDLARHISTDKCRGSKMKRSLSMDDSQAENCRLRVPMKGRIQLVLSNPEKTPIHTFLCNYDLTDMPAGTKTFLRQRITLAPAAATNIPGKERHQSSEVKNDVKAPPIQNINNSSPTSGKLHTTRYLDHNMKDIESETAGCVGNLDNDSSGLNISELIQTDKDNSPLNAGNVNLNKFIHSSSRVNENPIGAGVLRYALHLRFLCPSPKKCSKSVRRCKSDPLSAPAGTMNIEGERRFYLYSDMRVVFPQRHSDADEGQVYKYCVHGCAVLVLLKCFKLHFVFWQLFFHFIFLSMHCRTFLDIAQISVFHLHQSKCEDLEDFDIFLLVFTFGRKKLRIDSLILLIAIQLNMKHIGSICYTQRN</sequence>
<dbReference type="OrthoDB" id="8625101at2759"/>
<protein>
    <submittedName>
        <fullName evidence="3">Uncharacterized protein LOC110418098 isoform X1</fullName>
    </submittedName>
</protein>
<dbReference type="SMART" id="SM01177">
    <property type="entry name" value="DUF4210"/>
    <property type="match status" value="1"/>
</dbReference>
<proteinExistence type="predicted"/>
<accession>A0A6J1AHV8</accession>
<dbReference type="PANTHER" id="PTHR13199">
    <property type="entry name" value="GH03947P"/>
    <property type="match status" value="1"/>
</dbReference>
<organism evidence="2 3">
    <name type="scientific">Herrania umbratica</name>
    <dbReference type="NCBI Taxonomy" id="108875"/>
    <lineage>
        <taxon>Eukaryota</taxon>
        <taxon>Viridiplantae</taxon>
        <taxon>Streptophyta</taxon>
        <taxon>Embryophyta</taxon>
        <taxon>Tracheophyta</taxon>
        <taxon>Spermatophyta</taxon>
        <taxon>Magnoliopsida</taxon>
        <taxon>eudicotyledons</taxon>
        <taxon>Gunneridae</taxon>
        <taxon>Pentapetalae</taxon>
        <taxon>rosids</taxon>
        <taxon>malvids</taxon>
        <taxon>Malvales</taxon>
        <taxon>Malvaceae</taxon>
        <taxon>Byttnerioideae</taxon>
        <taxon>Herrania</taxon>
    </lineage>
</organism>
<evidence type="ECO:0000313" key="2">
    <source>
        <dbReference type="Proteomes" id="UP000504621"/>
    </source>
</evidence>
<evidence type="ECO:0000259" key="1">
    <source>
        <dbReference type="SMART" id="SM01177"/>
    </source>
</evidence>
<dbReference type="RefSeq" id="XP_021286391.1">
    <property type="nucleotide sequence ID" value="XM_021430716.1"/>
</dbReference>
<dbReference type="InterPro" id="IPR033473">
    <property type="entry name" value="Atos-like_C"/>
</dbReference>
<dbReference type="InterPro" id="IPR025261">
    <property type="entry name" value="Atos-like_cons_dom"/>
</dbReference>
<dbReference type="Pfam" id="PF13915">
    <property type="entry name" value="DUF4210"/>
    <property type="match status" value="1"/>
</dbReference>
<dbReference type="GeneID" id="110418098"/>
<dbReference type="Pfam" id="PF13889">
    <property type="entry name" value="Chromosome_seg"/>
    <property type="match status" value="1"/>
</dbReference>
<evidence type="ECO:0000313" key="3">
    <source>
        <dbReference type="RefSeq" id="XP_021286391.1"/>
    </source>
</evidence>
<dbReference type="InterPro" id="IPR051506">
    <property type="entry name" value="ATOS_Transcription_Regulators"/>
</dbReference>
<dbReference type="PANTHER" id="PTHR13199:SF11">
    <property type="entry name" value="PROTEIN ATOSSA"/>
    <property type="match status" value="1"/>
</dbReference>
<keyword evidence="2" id="KW-1185">Reference proteome</keyword>